<evidence type="ECO:0000256" key="1">
    <source>
        <dbReference type="ARBA" id="ARBA00000012"/>
    </source>
</evidence>
<dbReference type="GO" id="GO:0046872">
    <property type="term" value="F:metal ion binding"/>
    <property type="evidence" value="ECO:0007669"/>
    <property type="project" value="UniProtKB-KW"/>
</dbReference>
<dbReference type="Proteomes" id="UP000289411">
    <property type="component" value="Unassembled WGS sequence"/>
</dbReference>
<keyword evidence="6" id="KW-0479">Metal-binding</keyword>
<evidence type="ECO:0000256" key="4">
    <source>
        <dbReference type="ARBA" id="ARBA00012458"/>
    </source>
</evidence>
<dbReference type="OrthoDB" id="9811744at2"/>
<accession>A0A4Q2RGD4</accession>
<proteinExistence type="predicted"/>
<keyword evidence="7" id="KW-0460">Magnesium</keyword>
<dbReference type="InterPro" id="IPR006390">
    <property type="entry name" value="DHP_synth_dom"/>
</dbReference>
<dbReference type="SUPFAM" id="SSF51717">
    <property type="entry name" value="Dihydropteroate synthetase-like"/>
    <property type="match status" value="1"/>
</dbReference>
<reference evidence="10 11" key="2">
    <citation type="submission" date="2019-02" db="EMBL/GenBank/DDBJ databases">
        <title>'Lichenibacterium ramalinii' gen. nov. sp. nov., 'Lichenibacterium minor' gen. nov. sp. nov.</title>
        <authorList>
            <person name="Pankratov T."/>
        </authorList>
    </citation>
    <scope>NUCLEOTIDE SEQUENCE [LARGE SCALE GENOMIC DNA]</scope>
    <source>
        <strain evidence="10 11">RmlP001</strain>
    </source>
</reference>
<protein>
    <recommendedName>
        <fullName evidence="4">dihydropteroate synthase</fullName>
        <ecNumber evidence="4">2.5.1.15</ecNumber>
    </recommendedName>
</protein>
<dbReference type="EMBL" id="QYBC01000002">
    <property type="protein sequence ID" value="RYB07287.1"/>
    <property type="molecule type" value="Genomic_DNA"/>
</dbReference>
<dbReference type="InterPro" id="IPR011005">
    <property type="entry name" value="Dihydropteroate_synth-like_sf"/>
</dbReference>
<evidence type="ECO:0000256" key="2">
    <source>
        <dbReference type="ARBA" id="ARBA00001946"/>
    </source>
</evidence>
<comment type="caution">
    <text evidence="10">The sequence shown here is derived from an EMBL/GenBank/DDBJ whole genome shotgun (WGS) entry which is preliminary data.</text>
</comment>
<feature type="domain" description="Pterin-binding" evidence="9">
    <location>
        <begin position="1"/>
        <end position="244"/>
    </location>
</feature>
<evidence type="ECO:0000256" key="3">
    <source>
        <dbReference type="ARBA" id="ARBA00004763"/>
    </source>
</evidence>
<dbReference type="NCBIfam" id="TIGR01496">
    <property type="entry name" value="DHPS"/>
    <property type="match status" value="1"/>
</dbReference>
<organism evidence="10 11">
    <name type="scientific">Lichenibacterium ramalinae</name>
    <dbReference type="NCBI Taxonomy" id="2316527"/>
    <lineage>
        <taxon>Bacteria</taxon>
        <taxon>Pseudomonadati</taxon>
        <taxon>Pseudomonadota</taxon>
        <taxon>Alphaproteobacteria</taxon>
        <taxon>Hyphomicrobiales</taxon>
        <taxon>Lichenihabitantaceae</taxon>
        <taxon>Lichenibacterium</taxon>
    </lineage>
</organism>
<dbReference type="GO" id="GO:0004156">
    <property type="term" value="F:dihydropteroate synthase activity"/>
    <property type="evidence" value="ECO:0007669"/>
    <property type="project" value="UniProtKB-EC"/>
</dbReference>
<name>A0A4Q2RGD4_9HYPH</name>
<evidence type="ECO:0000313" key="11">
    <source>
        <dbReference type="Proteomes" id="UP000289411"/>
    </source>
</evidence>
<keyword evidence="8" id="KW-0289">Folate biosynthesis</keyword>
<dbReference type="CDD" id="cd00739">
    <property type="entry name" value="DHPS"/>
    <property type="match status" value="1"/>
</dbReference>
<dbReference type="GO" id="GO:0005829">
    <property type="term" value="C:cytosol"/>
    <property type="evidence" value="ECO:0007669"/>
    <property type="project" value="TreeGrafter"/>
</dbReference>
<dbReference type="PANTHER" id="PTHR20941">
    <property type="entry name" value="FOLATE SYNTHESIS PROTEINS"/>
    <property type="match status" value="1"/>
</dbReference>
<dbReference type="Pfam" id="PF00809">
    <property type="entry name" value="Pterin_bind"/>
    <property type="match status" value="1"/>
</dbReference>
<comment type="pathway">
    <text evidence="3">Cofactor biosynthesis; tetrahydrofolate biosynthesis; 7,8-dihydrofolate from 2-amino-4-hydroxy-6-hydroxymethyl-7,8-dihydropteridine diphosphate and 4-aminobenzoate: step 1/2.</text>
</comment>
<evidence type="ECO:0000256" key="8">
    <source>
        <dbReference type="ARBA" id="ARBA00022909"/>
    </source>
</evidence>
<evidence type="ECO:0000256" key="7">
    <source>
        <dbReference type="ARBA" id="ARBA00022842"/>
    </source>
</evidence>
<dbReference type="Gene3D" id="3.20.20.20">
    <property type="entry name" value="Dihydropteroate synthase-like"/>
    <property type="match status" value="1"/>
</dbReference>
<keyword evidence="11" id="KW-1185">Reference proteome</keyword>
<dbReference type="EC" id="2.5.1.15" evidence="4"/>
<dbReference type="GO" id="GO:0046656">
    <property type="term" value="P:folic acid biosynthetic process"/>
    <property type="evidence" value="ECO:0007669"/>
    <property type="project" value="UniProtKB-KW"/>
</dbReference>
<dbReference type="AlphaFoldDB" id="A0A4Q2RGD4"/>
<dbReference type="PROSITE" id="PS50972">
    <property type="entry name" value="PTERIN_BINDING"/>
    <property type="match status" value="1"/>
</dbReference>
<comment type="catalytic activity">
    <reaction evidence="1">
        <text>(7,8-dihydropterin-6-yl)methyl diphosphate + 4-aminobenzoate = 7,8-dihydropteroate + diphosphate</text>
        <dbReference type="Rhea" id="RHEA:19949"/>
        <dbReference type="ChEBI" id="CHEBI:17836"/>
        <dbReference type="ChEBI" id="CHEBI:17839"/>
        <dbReference type="ChEBI" id="CHEBI:33019"/>
        <dbReference type="ChEBI" id="CHEBI:72950"/>
        <dbReference type="EC" id="2.5.1.15"/>
    </reaction>
</comment>
<evidence type="ECO:0000313" key="10">
    <source>
        <dbReference type="EMBL" id="RYB07287.1"/>
    </source>
</evidence>
<evidence type="ECO:0000259" key="9">
    <source>
        <dbReference type="PROSITE" id="PS50972"/>
    </source>
</evidence>
<keyword evidence="5 10" id="KW-0808">Transferase</keyword>
<reference evidence="10 11" key="1">
    <citation type="submission" date="2018-09" db="EMBL/GenBank/DDBJ databases">
        <authorList>
            <person name="Grouzdev D.S."/>
            <person name="Krutkina M.S."/>
        </authorList>
    </citation>
    <scope>NUCLEOTIDE SEQUENCE [LARGE SCALE GENOMIC DNA]</scope>
    <source>
        <strain evidence="10 11">RmlP001</strain>
    </source>
</reference>
<dbReference type="GO" id="GO:0046654">
    <property type="term" value="P:tetrahydrofolate biosynthetic process"/>
    <property type="evidence" value="ECO:0007669"/>
    <property type="project" value="TreeGrafter"/>
</dbReference>
<dbReference type="InterPro" id="IPR045031">
    <property type="entry name" value="DHP_synth-like"/>
</dbReference>
<sequence>MGILNVTPDSFSDGGRHDADPVARGEALVAEGAALLDVGGESTRPGFTPVPAEEEWRRIGPAVAALAARVSVPLSVDTTKPEVAALALSAGVAVVNDIWGFQGDARMAACVAAQEAGAVLMHNRHAVDPALDVGEDMLRFFDRSLALAAEAGVRLHRIVLDPGIGFGKTQAQQVDAIRAIPRLRAAFGLPVLVGLSKKRFLGAITGAPVERRGVETLAANLAAAAAGAAIFRVHDVADHVAALKVFGAILPTGDRP</sequence>
<evidence type="ECO:0000256" key="6">
    <source>
        <dbReference type="ARBA" id="ARBA00022723"/>
    </source>
</evidence>
<gene>
    <name evidence="10" type="primary">folP</name>
    <name evidence="10" type="ORF">D3272_02725</name>
</gene>
<dbReference type="InterPro" id="IPR000489">
    <property type="entry name" value="Pterin-binding_dom"/>
</dbReference>
<evidence type="ECO:0000256" key="5">
    <source>
        <dbReference type="ARBA" id="ARBA00022679"/>
    </source>
</evidence>
<dbReference type="PROSITE" id="PS00793">
    <property type="entry name" value="DHPS_2"/>
    <property type="match status" value="1"/>
</dbReference>
<dbReference type="PANTHER" id="PTHR20941:SF1">
    <property type="entry name" value="FOLIC ACID SYNTHESIS PROTEIN FOL1"/>
    <property type="match status" value="1"/>
</dbReference>
<comment type="cofactor">
    <cofactor evidence="2">
        <name>Mg(2+)</name>
        <dbReference type="ChEBI" id="CHEBI:18420"/>
    </cofactor>
</comment>